<evidence type="ECO:0008006" key="3">
    <source>
        <dbReference type="Google" id="ProtNLM"/>
    </source>
</evidence>
<gene>
    <name evidence="1" type="ORF">NOX80_03235</name>
</gene>
<keyword evidence="2" id="KW-1185">Reference proteome</keyword>
<evidence type="ECO:0000313" key="1">
    <source>
        <dbReference type="EMBL" id="UUC46227.1"/>
    </source>
</evidence>
<organism evidence="1 2">
    <name type="scientific">Flavobacterium cerinum</name>
    <dbReference type="NCBI Taxonomy" id="2502784"/>
    <lineage>
        <taxon>Bacteria</taxon>
        <taxon>Pseudomonadati</taxon>
        <taxon>Bacteroidota</taxon>
        <taxon>Flavobacteriia</taxon>
        <taxon>Flavobacteriales</taxon>
        <taxon>Flavobacteriaceae</taxon>
        <taxon>Flavobacterium</taxon>
    </lineage>
</organism>
<evidence type="ECO:0000313" key="2">
    <source>
        <dbReference type="Proteomes" id="UP001059844"/>
    </source>
</evidence>
<name>A0ABY5ITR0_9FLAO</name>
<dbReference type="RefSeq" id="WP_256551896.1">
    <property type="nucleotide sequence ID" value="NZ_CP101751.1"/>
</dbReference>
<accession>A0ABY5ITR0</accession>
<sequence>MIDFKDKVEVVNDWLEDNDFFNIKRSSDNTFIRADGYSSRIIIAVKEDESTVINVQEIIQFSIRTHRQVWIASVQDTDRHILWEII</sequence>
<dbReference type="EMBL" id="CP101751">
    <property type="protein sequence ID" value="UUC46227.1"/>
    <property type="molecule type" value="Genomic_DNA"/>
</dbReference>
<proteinExistence type="predicted"/>
<dbReference type="Proteomes" id="UP001059844">
    <property type="component" value="Chromosome"/>
</dbReference>
<protein>
    <recommendedName>
        <fullName evidence="3">DUF4253 domain-containing protein</fullName>
    </recommendedName>
</protein>
<reference evidence="1" key="1">
    <citation type="submission" date="2022-07" db="EMBL/GenBank/DDBJ databases">
        <title>Isolation, identification, and degradation of a PFOSA degrading strain from sewage treatment plant.</title>
        <authorList>
            <person name="Zhang L."/>
            <person name="Huo Y."/>
        </authorList>
    </citation>
    <scope>NUCLEOTIDE SEQUENCE</scope>
    <source>
        <strain evidence="1">C1</strain>
    </source>
</reference>